<feature type="compositionally biased region" description="Low complexity" evidence="1">
    <location>
        <begin position="886"/>
        <end position="904"/>
    </location>
</feature>
<feature type="compositionally biased region" description="Low complexity" evidence="1">
    <location>
        <begin position="135"/>
        <end position="144"/>
    </location>
</feature>
<evidence type="ECO:0000313" key="4">
    <source>
        <dbReference type="Proteomes" id="UP000693970"/>
    </source>
</evidence>
<feature type="region of interest" description="Disordered" evidence="1">
    <location>
        <begin position="634"/>
        <end position="666"/>
    </location>
</feature>
<evidence type="ECO:0000259" key="2">
    <source>
        <dbReference type="PROSITE" id="PS50053"/>
    </source>
</evidence>
<dbReference type="InterPro" id="IPR000626">
    <property type="entry name" value="Ubiquitin-like_dom"/>
</dbReference>
<feature type="compositionally biased region" description="Polar residues" evidence="1">
    <location>
        <begin position="639"/>
        <end position="653"/>
    </location>
</feature>
<feature type="region of interest" description="Disordered" evidence="1">
    <location>
        <begin position="1"/>
        <end position="24"/>
    </location>
</feature>
<dbReference type="PROSITE" id="PS50053">
    <property type="entry name" value="UBIQUITIN_2"/>
    <property type="match status" value="1"/>
</dbReference>
<dbReference type="CDD" id="cd20104">
    <property type="entry name" value="MBT_PHF20L1-like"/>
    <property type="match status" value="1"/>
</dbReference>
<feature type="region of interest" description="Disordered" evidence="1">
    <location>
        <begin position="576"/>
        <end position="602"/>
    </location>
</feature>
<feature type="region of interest" description="Disordered" evidence="1">
    <location>
        <begin position="833"/>
        <end position="969"/>
    </location>
</feature>
<feature type="region of interest" description="Disordered" evidence="1">
    <location>
        <begin position="356"/>
        <end position="375"/>
    </location>
</feature>
<feature type="region of interest" description="Disordered" evidence="1">
    <location>
        <begin position="36"/>
        <end position="56"/>
    </location>
</feature>
<reference evidence="3" key="2">
    <citation type="submission" date="2021-04" db="EMBL/GenBank/DDBJ databases">
        <authorList>
            <person name="Podell S."/>
        </authorList>
    </citation>
    <scope>NUCLEOTIDE SEQUENCE</scope>
    <source>
        <strain evidence="3">Hildebrandi</strain>
    </source>
</reference>
<dbReference type="Proteomes" id="UP000693970">
    <property type="component" value="Unassembled WGS sequence"/>
</dbReference>
<dbReference type="AlphaFoldDB" id="A0A9K3KZC9"/>
<dbReference type="OrthoDB" id="428577at2759"/>
<keyword evidence="4" id="KW-1185">Reference proteome</keyword>
<feature type="region of interest" description="Disordered" evidence="1">
    <location>
        <begin position="99"/>
        <end position="201"/>
    </location>
</feature>
<feature type="compositionally biased region" description="Polar residues" evidence="1">
    <location>
        <begin position="578"/>
        <end position="602"/>
    </location>
</feature>
<dbReference type="Pfam" id="PF00240">
    <property type="entry name" value="ubiquitin"/>
    <property type="match status" value="1"/>
</dbReference>
<gene>
    <name evidence="3" type="ORF">IV203_008867</name>
</gene>
<evidence type="ECO:0000256" key="1">
    <source>
        <dbReference type="SAM" id="MobiDB-lite"/>
    </source>
</evidence>
<dbReference type="EMBL" id="JAGRRH010000017">
    <property type="protein sequence ID" value="KAG7352819.1"/>
    <property type="molecule type" value="Genomic_DNA"/>
</dbReference>
<feature type="domain" description="Ubiquitin-like" evidence="2">
    <location>
        <begin position="30"/>
        <end position="102"/>
    </location>
</feature>
<accession>A0A9K3KZC9</accession>
<organism evidence="3 4">
    <name type="scientific">Nitzschia inconspicua</name>
    <dbReference type="NCBI Taxonomy" id="303405"/>
    <lineage>
        <taxon>Eukaryota</taxon>
        <taxon>Sar</taxon>
        <taxon>Stramenopiles</taxon>
        <taxon>Ochrophyta</taxon>
        <taxon>Bacillariophyta</taxon>
        <taxon>Bacillariophyceae</taxon>
        <taxon>Bacillariophycidae</taxon>
        <taxon>Bacillariales</taxon>
        <taxon>Bacillariaceae</taxon>
        <taxon>Nitzschia</taxon>
    </lineage>
</organism>
<feature type="region of interest" description="Disordered" evidence="1">
    <location>
        <begin position="505"/>
        <end position="544"/>
    </location>
</feature>
<feature type="compositionally biased region" description="Low complexity" evidence="1">
    <location>
        <begin position="189"/>
        <end position="201"/>
    </location>
</feature>
<comment type="caution">
    <text evidence="3">The sequence shown here is derived from an EMBL/GenBank/DDBJ whole genome shotgun (WGS) entry which is preliminary data.</text>
</comment>
<feature type="region of interest" description="Disordered" evidence="1">
    <location>
        <begin position="445"/>
        <end position="466"/>
    </location>
</feature>
<evidence type="ECO:0000313" key="3">
    <source>
        <dbReference type="EMBL" id="KAG7352819.1"/>
    </source>
</evidence>
<proteinExistence type="predicted"/>
<feature type="compositionally biased region" description="Polar residues" evidence="1">
    <location>
        <begin position="449"/>
        <end position="466"/>
    </location>
</feature>
<name>A0A9K3KZC9_9STRA</name>
<feature type="compositionally biased region" description="Polar residues" evidence="1">
    <location>
        <begin position="1"/>
        <end position="18"/>
    </location>
</feature>
<sequence length="969" mass="103725">MTSASSESDTDPSATIEQQRLHRQPEDWCLSIKTVGGGFDDRKSNENSKISSSGERLFSVTVSPEDAVASLYQEIEGATGVKPSQQRLIYRGRIINDHPPLALDEEDDGQAAKGLNDDQNNNSDVLDGDADVVTNNSNPDNSNNGIKKSGLNNDPRSRKIKDIAGLCDGQTIHLVKKRERPNTNTDTASPRSSNNSSRNSSIEAAADLLGGSPSSAGGGGAFLAALLGLGSLSDDGLGGGIDEASATPAIISSRRSSRRSNRRPHYRLTADDLEVPDPGSMEPVRQGLMTLHTLLPHSSLHRETGTSPLEANREWFRGQWLDCRDTVNQWLEATVVEILRPQDILPSDMAVSALSSSTSITNRRPPTVDNDPAVSANDLEGRRRLLLEPCTPGDPHELSGPLAGYRPRSNNDGVQLLLIHYNGWPHRWDEWIRSDSERIRPFRTRTRHPNSSSFASPTPQSVFSDAPRTNISIGDEETDRTVLLPELNRALSQVNALVEELVQRGQSCDDADRTQPVPSRRPDEDLPWLAPAGNNEGDFGEESDDDEDYITAEMAELEVFQPPQTNIIVPVPDANDETGVTESSALSTDNQTSIETASNPSFSQREMRHLATVLDRLGRTLTDAAPHIASLAATLPQDMPSSLRQESETTSEAMSAPESDTPLAPLGGLLSLWSRERRRQNNTIETNAAPSFVPPVVDPDHIDYASGLVNTTRGEVRSGPRSRSSQDDIANLLGAYLAAASLSGIGSSGEDNGDENMAGLGRLFARGGTGNGGNGGGIDIHIHAVVTTGGTGGTGIIGIGGSPVGANAGGVGTPTGALGGTAGRNLFSNTRSSRSLLRTRHHAAATTSSGGGGEDENEDLFSELYSENPTPVDPSGSPGPRENGNSSVSSIRNVLSSPSSDLSSRGTFEDRPMGSSDSTPHRRTASHRFSSVPHRRRSSERQSIGSRSSGMFRLFRRRSRTNQNDESTT</sequence>
<protein>
    <submittedName>
        <fullName evidence="3">Ubiquitin family protein</fullName>
    </submittedName>
</protein>
<reference evidence="3" key="1">
    <citation type="journal article" date="2021" name="Sci. Rep.">
        <title>Diploid genomic architecture of Nitzschia inconspicua, an elite biomass production diatom.</title>
        <authorList>
            <person name="Oliver A."/>
            <person name="Podell S."/>
            <person name="Pinowska A."/>
            <person name="Traller J.C."/>
            <person name="Smith S.R."/>
            <person name="McClure R."/>
            <person name="Beliaev A."/>
            <person name="Bohutskyi P."/>
            <person name="Hill E.A."/>
            <person name="Rabines A."/>
            <person name="Zheng H."/>
            <person name="Allen L.Z."/>
            <person name="Kuo A."/>
            <person name="Grigoriev I.V."/>
            <person name="Allen A.E."/>
            <person name="Hazlebeck D."/>
            <person name="Allen E.E."/>
        </authorList>
    </citation>
    <scope>NUCLEOTIDE SEQUENCE</scope>
    <source>
        <strain evidence="3">Hildebrandi</strain>
    </source>
</reference>